<dbReference type="PANTHER" id="PTHR36481:SF2">
    <property type="entry name" value="EXPRESSED PROTEIN"/>
    <property type="match status" value="1"/>
</dbReference>
<organism evidence="4">
    <name type="scientific">Nymphaea colorata</name>
    <name type="common">pocket water lily</name>
    <dbReference type="NCBI Taxonomy" id="210225"/>
    <lineage>
        <taxon>Eukaryota</taxon>
        <taxon>Viridiplantae</taxon>
        <taxon>Streptophyta</taxon>
        <taxon>Embryophyta</taxon>
        <taxon>Tracheophyta</taxon>
        <taxon>Spermatophyta</taxon>
        <taxon>Magnoliopsida</taxon>
        <taxon>Nymphaeales</taxon>
        <taxon>Nymphaeaceae</taxon>
        <taxon>Nymphaea</taxon>
    </lineage>
</organism>
<protein>
    <recommendedName>
        <fullName evidence="3">Bulb-type lectin domain-containing protein</fullName>
    </recommendedName>
</protein>
<feature type="region of interest" description="Disordered" evidence="1">
    <location>
        <begin position="196"/>
        <end position="234"/>
    </location>
</feature>
<dbReference type="OMA" id="WESPCKP"/>
<dbReference type="AlphaFoldDB" id="A0A5K1AZQ5"/>
<dbReference type="OrthoDB" id="687840at2759"/>
<feature type="transmembrane region" description="Helical" evidence="2">
    <location>
        <begin position="269"/>
        <end position="289"/>
    </location>
</feature>
<keyword evidence="2" id="KW-1133">Transmembrane helix</keyword>
<accession>A0A5K1AZQ5</accession>
<feature type="compositionally biased region" description="Low complexity" evidence="1">
    <location>
        <begin position="222"/>
        <end position="234"/>
    </location>
</feature>
<proteinExistence type="predicted"/>
<evidence type="ECO:0000259" key="3">
    <source>
        <dbReference type="SMART" id="SM00108"/>
    </source>
</evidence>
<evidence type="ECO:0000256" key="1">
    <source>
        <dbReference type="SAM" id="MobiDB-lite"/>
    </source>
</evidence>
<name>A0A5K1AZQ5_9MAGN</name>
<dbReference type="SUPFAM" id="SSF51110">
    <property type="entry name" value="alpha-D-mannose-specific plant lectins"/>
    <property type="match status" value="1"/>
</dbReference>
<evidence type="ECO:0000313" key="4">
    <source>
        <dbReference type="EMBL" id="VVW06876.1"/>
    </source>
</evidence>
<dbReference type="Gramene" id="NC2G0037750.1">
    <property type="protein sequence ID" value="NC2G0037750.1:cds"/>
    <property type="gene ID" value="NC2G0037750"/>
</dbReference>
<gene>
    <name evidence="4" type="ORF">NYM_LOCUS12757</name>
</gene>
<evidence type="ECO:0000256" key="2">
    <source>
        <dbReference type="SAM" id="Phobius"/>
    </source>
</evidence>
<dbReference type="InterPro" id="IPR001480">
    <property type="entry name" value="Bulb-type_lectin_dom"/>
</dbReference>
<keyword evidence="2" id="KW-0472">Membrane</keyword>
<dbReference type="EMBL" id="LR721780">
    <property type="protein sequence ID" value="VVW06876.1"/>
    <property type="molecule type" value="Genomic_DNA"/>
</dbReference>
<keyword evidence="2" id="KW-0812">Transmembrane</keyword>
<sequence length="292" mass="31985">MSKKPSGFLHCQSPASTLGFMATLKRRRRARSMIRFATVCLVVFFLSSTLASALSSIIDRTRREQLISSLSSSDNGGSSGISQQFVASPSGRYGGLFVRQTAADSQSYGHDYCYIQIVGSGQILWESECAPVSTTNRCYLVFSDFGLEIYDGGRSVWDTNADGVKLQTLMMLDNGDLQIRDEGDQVAWKASDYQSNSHRCSTSSYTPYASPLPSNDPQPAFNQPYNQQPLNQPYSSVNQPFSSTNQQPFGNGIPLIHNPLFGSGSTREVPSPVFLLIGLFVLVLSVYGFDIS</sequence>
<feature type="domain" description="Bulb-type lectin" evidence="3">
    <location>
        <begin position="77"/>
        <end position="194"/>
    </location>
</feature>
<dbReference type="SMART" id="SM00108">
    <property type="entry name" value="B_lectin"/>
    <property type="match status" value="1"/>
</dbReference>
<dbReference type="Gene3D" id="2.90.10.10">
    <property type="entry name" value="Bulb-type lectin domain"/>
    <property type="match status" value="1"/>
</dbReference>
<reference evidence="4" key="1">
    <citation type="submission" date="2019-09" db="EMBL/GenBank/DDBJ databases">
        <authorList>
            <person name="Zhang L."/>
        </authorList>
    </citation>
    <scope>NUCLEOTIDE SEQUENCE</scope>
</reference>
<feature type="compositionally biased region" description="Polar residues" evidence="1">
    <location>
        <begin position="196"/>
        <end position="221"/>
    </location>
</feature>
<dbReference type="InterPro" id="IPR036426">
    <property type="entry name" value="Bulb-type_lectin_dom_sf"/>
</dbReference>
<dbReference type="PANTHER" id="PTHR36481">
    <property type="entry name" value="EXPRESSED PROTEIN"/>
    <property type="match status" value="1"/>
</dbReference>